<dbReference type="InterPro" id="IPR004640">
    <property type="entry name" value="HscB"/>
</dbReference>
<comment type="function">
    <text evidence="3 4">Co-chaperone involved in the maturation of iron-sulfur cluster-containing proteins. Seems to help targeting proteins to be folded toward HscA.</text>
</comment>
<feature type="domain" description="J" evidence="5">
    <location>
        <begin position="3"/>
        <end position="75"/>
    </location>
</feature>
<organism evidence="6 7">
    <name type="scientific">Candidatus Vesicomyosocius endoextente</name>
    <dbReference type="NCBI Taxonomy" id="2738853"/>
    <lineage>
        <taxon>Bacteria</taxon>
        <taxon>Pseudomonadati</taxon>
        <taxon>Pseudomonadota</taxon>
        <taxon>Gammaproteobacteria</taxon>
        <taxon>Candidatus Pseudothioglobaceae</taxon>
        <taxon>Candidatus Vesicomyidisocius</taxon>
    </lineage>
</organism>
<dbReference type="InterPro" id="IPR036869">
    <property type="entry name" value="J_dom_sf"/>
</dbReference>
<dbReference type="NCBIfam" id="TIGR00714">
    <property type="entry name" value="hscB"/>
    <property type="match status" value="1"/>
</dbReference>
<evidence type="ECO:0000256" key="3">
    <source>
        <dbReference type="ARBA" id="ARBA00025596"/>
    </source>
</evidence>
<dbReference type="InterPro" id="IPR009073">
    <property type="entry name" value="HscB_oligo_C"/>
</dbReference>
<dbReference type="PANTHER" id="PTHR14021:SF15">
    <property type="entry name" value="IRON-SULFUR CLUSTER CO-CHAPERONE PROTEIN HSCB"/>
    <property type="match status" value="1"/>
</dbReference>
<dbReference type="GO" id="GO:0051087">
    <property type="term" value="F:protein-folding chaperone binding"/>
    <property type="evidence" value="ECO:0007669"/>
    <property type="project" value="InterPro"/>
</dbReference>
<dbReference type="InterPro" id="IPR001623">
    <property type="entry name" value="DnaJ_domain"/>
</dbReference>
<dbReference type="AlphaFoldDB" id="A0A853G490"/>
<comment type="caution">
    <text evidence="6">The sequence shown here is derived from an EMBL/GenBank/DDBJ whole genome shotgun (WGS) entry which is preliminary data.</text>
</comment>
<comment type="subunit">
    <text evidence="4">Interacts with HscA and stimulates its ATPase activity.</text>
</comment>
<dbReference type="GO" id="GO:0044571">
    <property type="term" value="P:[2Fe-2S] cluster assembly"/>
    <property type="evidence" value="ECO:0007669"/>
    <property type="project" value="InterPro"/>
</dbReference>
<evidence type="ECO:0000256" key="4">
    <source>
        <dbReference type="HAMAP-Rule" id="MF_00682"/>
    </source>
</evidence>
<dbReference type="PANTHER" id="PTHR14021">
    <property type="entry name" value="IRON-SULFUR CLUSTER CO-CHAPERONE PROTEIN HSCB"/>
    <property type="match status" value="1"/>
</dbReference>
<dbReference type="InterPro" id="IPR036386">
    <property type="entry name" value="HscB_C_sf"/>
</dbReference>
<dbReference type="SUPFAM" id="SSF46565">
    <property type="entry name" value="Chaperone J-domain"/>
    <property type="match status" value="1"/>
</dbReference>
<evidence type="ECO:0000256" key="2">
    <source>
        <dbReference type="ARBA" id="ARBA00023186"/>
    </source>
</evidence>
<evidence type="ECO:0000313" key="6">
    <source>
        <dbReference type="EMBL" id="NYT52178.1"/>
    </source>
</evidence>
<dbReference type="Pfam" id="PF07743">
    <property type="entry name" value="HSCB_C"/>
    <property type="match status" value="1"/>
</dbReference>
<dbReference type="GO" id="GO:0051259">
    <property type="term" value="P:protein complex oligomerization"/>
    <property type="evidence" value="ECO:0007669"/>
    <property type="project" value="InterPro"/>
</dbReference>
<dbReference type="EMBL" id="JACCHU010000001">
    <property type="protein sequence ID" value="NYT52178.1"/>
    <property type="molecule type" value="Genomic_DNA"/>
</dbReference>
<gene>
    <name evidence="4 6" type="primary">hscB</name>
    <name evidence="6" type="ORF">H0A74_01130</name>
</gene>
<protein>
    <recommendedName>
        <fullName evidence="4">Co-chaperone protein HscB homolog</fullName>
    </recommendedName>
</protein>
<proteinExistence type="inferred from homology"/>
<dbReference type="Proteomes" id="UP000525329">
    <property type="component" value="Unassembled WGS sequence"/>
</dbReference>
<comment type="similarity">
    <text evidence="1 4">Belongs to the HscB family.</text>
</comment>
<dbReference type="SMART" id="SM00271">
    <property type="entry name" value="DnaJ"/>
    <property type="match status" value="1"/>
</dbReference>
<dbReference type="HAMAP" id="MF_00682">
    <property type="entry name" value="HscB"/>
    <property type="match status" value="1"/>
</dbReference>
<sequence length="171" mass="20382">MENYFELFSIEPDFNINIINLNAKYQQQVAKFHPDKFVTSNAKERSLALQNTSLINTAFDTLKSPLNRANYLLELNGIDAFDEKYTQMDAKFLMNQIELRENLELIKISKDEMRLYDFIEKNDLNIKHNVDNIKLLFINTKTFNKIKNLVRELKFYEHLNTHAKQLMNEWL</sequence>
<dbReference type="GO" id="GO:0001671">
    <property type="term" value="F:ATPase activator activity"/>
    <property type="evidence" value="ECO:0007669"/>
    <property type="project" value="InterPro"/>
</dbReference>
<dbReference type="SUPFAM" id="SSF47144">
    <property type="entry name" value="HSC20 (HSCB), C-terminal oligomerisation domain"/>
    <property type="match status" value="1"/>
</dbReference>
<dbReference type="PROSITE" id="PS50076">
    <property type="entry name" value="DNAJ_2"/>
    <property type="match status" value="1"/>
</dbReference>
<accession>A0A853G490</accession>
<dbReference type="Gene3D" id="1.10.287.110">
    <property type="entry name" value="DnaJ domain"/>
    <property type="match status" value="1"/>
</dbReference>
<dbReference type="GO" id="GO:0006457">
    <property type="term" value="P:protein folding"/>
    <property type="evidence" value="ECO:0007669"/>
    <property type="project" value="UniProtKB-UniRule"/>
</dbReference>
<evidence type="ECO:0000313" key="7">
    <source>
        <dbReference type="Proteomes" id="UP000525329"/>
    </source>
</evidence>
<dbReference type="Gene3D" id="1.20.1280.20">
    <property type="entry name" value="HscB, C-terminal domain"/>
    <property type="match status" value="1"/>
</dbReference>
<keyword evidence="2 4" id="KW-0143">Chaperone</keyword>
<evidence type="ECO:0000256" key="1">
    <source>
        <dbReference type="ARBA" id="ARBA00010476"/>
    </source>
</evidence>
<reference evidence="6 7" key="1">
    <citation type="submission" date="2020-05" db="EMBL/GenBank/DDBJ databases">
        <title>Horizontal transmission and recombination maintain forever young bacterial symbiont genomes.</title>
        <authorList>
            <person name="Russell S.L."/>
            <person name="Pepper-Tunick E."/>
            <person name="Svedberg J."/>
            <person name="Byrne A."/>
            <person name="Ruelas Castillo J."/>
            <person name="Vollmers C."/>
            <person name="Beinart R.A."/>
            <person name="Corbett-Detig R."/>
        </authorList>
    </citation>
    <scope>NUCLEOTIDE SEQUENCE [LARGE SCALE GENOMIC DNA]</scope>
    <source>
        <strain evidence="6">Monterey_2004</strain>
    </source>
</reference>
<evidence type="ECO:0000259" key="5">
    <source>
        <dbReference type="PROSITE" id="PS50076"/>
    </source>
</evidence>
<name>A0A853G490_9GAMM</name>